<proteinExistence type="predicted"/>
<evidence type="ECO:0000313" key="1">
    <source>
        <dbReference type="EMBL" id="MPN62344.1"/>
    </source>
</evidence>
<dbReference type="AlphaFoldDB" id="A0A645JQ05"/>
<name>A0A645JQ05_9ZZZZ</name>
<gene>
    <name evidence="1" type="ORF">SDC9_210091</name>
</gene>
<comment type="caution">
    <text evidence="1">The sequence shown here is derived from an EMBL/GenBank/DDBJ whole genome shotgun (WGS) entry which is preliminary data.</text>
</comment>
<sequence length="92" mass="11164">MCSRKGMFFAEFTPVIHLVFRQNDNNIHFPVVFQKNSDGMHQDRFVFYFDKLFRDRTLHSFTFSARNNNNSFRFVCHTNDYFLLNKDNKINI</sequence>
<accession>A0A645JQ05</accession>
<organism evidence="1">
    <name type="scientific">bioreactor metagenome</name>
    <dbReference type="NCBI Taxonomy" id="1076179"/>
    <lineage>
        <taxon>unclassified sequences</taxon>
        <taxon>metagenomes</taxon>
        <taxon>ecological metagenomes</taxon>
    </lineage>
</organism>
<protein>
    <submittedName>
        <fullName evidence="1">Uncharacterized protein</fullName>
    </submittedName>
</protein>
<dbReference type="EMBL" id="VSSQ01140205">
    <property type="protein sequence ID" value="MPN62344.1"/>
    <property type="molecule type" value="Genomic_DNA"/>
</dbReference>
<reference evidence="1" key="1">
    <citation type="submission" date="2019-08" db="EMBL/GenBank/DDBJ databases">
        <authorList>
            <person name="Kucharzyk K."/>
            <person name="Murdoch R.W."/>
            <person name="Higgins S."/>
            <person name="Loffler F."/>
        </authorList>
    </citation>
    <scope>NUCLEOTIDE SEQUENCE</scope>
</reference>